<dbReference type="AlphaFoldDB" id="A0A6G4XEW4"/>
<gene>
    <name evidence="1" type="ORF">G6045_05760</name>
</gene>
<keyword evidence="2" id="KW-1185">Reference proteome</keyword>
<comment type="caution">
    <text evidence="1">The sequence shown here is derived from an EMBL/GenBank/DDBJ whole genome shotgun (WGS) entry which is preliminary data.</text>
</comment>
<evidence type="ECO:0000313" key="2">
    <source>
        <dbReference type="Proteomes" id="UP000481109"/>
    </source>
</evidence>
<reference evidence="1 2" key="1">
    <citation type="submission" date="2020-02" db="EMBL/GenBank/DDBJ databases">
        <title>Whole-genome analyses of novel actinobacteria.</title>
        <authorList>
            <person name="Sahin N."/>
            <person name="Tokatli A."/>
        </authorList>
    </citation>
    <scope>NUCLEOTIDE SEQUENCE [LARGE SCALE GENOMIC DNA]</scope>
    <source>
        <strain evidence="1 2">YC504</strain>
    </source>
</reference>
<name>A0A6G4XEW4_9ACTN</name>
<proteinExistence type="predicted"/>
<evidence type="ECO:0000313" key="1">
    <source>
        <dbReference type="EMBL" id="NGO75191.1"/>
    </source>
</evidence>
<dbReference type="Proteomes" id="UP000481109">
    <property type="component" value="Unassembled WGS sequence"/>
</dbReference>
<sequence>MADGGGAMDRDVFESIRYLAACQDCGAELECTGVQALVGGRLRWDVESTCSVCGFALAVCGGDLPSDRREQLLTEHGAATLQILDPSGKSVTIMRVLRAELGIDLPGAKAVLHRLLNGSYSGTRAEMELLARKLRASSIDAAAVRP</sequence>
<accession>A0A6G4XEW4</accession>
<dbReference type="EMBL" id="JAAKZW010000011">
    <property type="protein sequence ID" value="NGO75191.1"/>
    <property type="molecule type" value="Genomic_DNA"/>
</dbReference>
<protein>
    <submittedName>
        <fullName evidence="1">Uncharacterized protein</fullName>
    </submittedName>
</protein>
<organism evidence="1 2">
    <name type="scientific">Streptomyces mesophilus</name>
    <dbReference type="NCBI Taxonomy" id="1775132"/>
    <lineage>
        <taxon>Bacteria</taxon>
        <taxon>Bacillati</taxon>
        <taxon>Actinomycetota</taxon>
        <taxon>Actinomycetes</taxon>
        <taxon>Kitasatosporales</taxon>
        <taxon>Streptomycetaceae</taxon>
        <taxon>Streptomyces</taxon>
    </lineage>
</organism>